<dbReference type="GO" id="GO:0009733">
    <property type="term" value="P:response to auxin"/>
    <property type="evidence" value="ECO:0007669"/>
    <property type="project" value="InterPro"/>
</dbReference>
<dbReference type="PANTHER" id="PTHR31374">
    <property type="entry name" value="AUXIN-INDUCED PROTEIN-LIKE-RELATED"/>
    <property type="match status" value="1"/>
</dbReference>
<name>A0AAW2BLR1_9ROSI</name>
<gene>
    <name evidence="2" type="ORF">SO802_031227</name>
</gene>
<comment type="caution">
    <text evidence="2">The sequence shown here is derived from an EMBL/GenBank/DDBJ whole genome shotgun (WGS) entry which is preliminary data.</text>
</comment>
<keyword evidence="3" id="KW-1185">Reference proteome</keyword>
<evidence type="ECO:0008006" key="4">
    <source>
        <dbReference type="Google" id="ProtNLM"/>
    </source>
</evidence>
<comment type="similarity">
    <text evidence="1">Belongs to the ARG7 family.</text>
</comment>
<accession>A0AAW2BLR1</accession>
<dbReference type="EMBL" id="JAZDWU010000011">
    <property type="protein sequence ID" value="KAK9986276.1"/>
    <property type="molecule type" value="Genomic_DNA"/>
</dbReference>
<evidence type="ECO:0000313" key="2">
    <source>
        <dbReference type="EMBL" id="KAK9986276.1"/>
    </source>
</evidence>
<dbReference type="Proteomes" id="UP001459277">
    <property type="component" value="Unassembled WGS sequence"/>
</dbReference>
<evidence type="ECO:0000256" key="1">
    <source>
        <dbReference type="ARBA" id="ARBA00006974"/>
    </source>
</evidence>
<protein>
    <recommendedName>
        <fullName evidence="4">Small auxin up regulated protein</fullName>
    </recommendedName>
</protein>
<proteinExistence type="inferred from homology"/>
<reference evidence="2 3" key="1">
    <citation type="submission" date="2024-01" db="EMBL/GenBank/DDBJ databases">
        <title>A telomere-to-telomere, gap-free genome of sweet tea (Lithocarpus litseifolius).</title>
        <authorList>
            <person name="Zhou J."/>
        </authorList>
    </citation>
    <scope>NUCLEOTIDE SEQUENCE [LARGE SCALE GENOMIC DNA]</scope>
    <source>
        <strain evidence="2">Zhou-2022a</strain>
        <tissue evidence="2">Leaf</tissue>
    </source>
</reference>
<evidence type="ECO:0000313" key="3">
    <source>
        <dbReference type="Proteomes" id="UP001459277"/>
    </source>
</evidence>
<dbReference type="AlphaFoldDB" id="A0AAW2BLR1"/>
<dbReference type="Pfam" id="PF02519">
    <property type="entry name" value="Auxin_inducible"/>
    <property type="match status" value="1"/>
</dbReference>
<organism evidence="2 3">
    <name type="scientific">Lithocarpus litseifolius</name>
    <dbReference type="NCBI Taxonomy" id="425828"/>
    <lineage>
        <taxon>Eukaryota</taxon>
        <taxon>Viridiplantae</taxon>
        <taxon>Streptophyta</taxon>
        <taxon>Embryophyta</taxon>
        <taxon>Tracheophyta</taxon>
        <taxon>Spermatophyta</taxon>
        <taxon>Magnoliopsida</taxon>
        <taxon>eudicotyledons</taxon>
        <taxon>Gunneridae</taxon>
        <taxon>Pentapetalae</taxon>
        <taxon>rosids</taxon>
        <taxon>fabids</taxon>
        <taxon>Fagales</taxon>
        <taxon>Fagaceae</taxon>
        <taxon>Lithocarpus</taxon>
    </lineage>
</organism>
<sequence length="110" mass="12868">MHYYSKLVHSIVNNLNMKDEKARGNHLSRKGHVAVYVGKEKKRYEFPVKYLSHPTMQDLMIRSQHGGLEPKIEGPIVLACRTQFFDGLLLLFKEYHRSQCSSKRLLLRIV</sequence>
<dbReference type="InterPro" id="IPR003676">
    <property type="entry name" value="SAUR_fam"/>
</dbReference>
<dbReference type="PANTHER" id="PTHR31374:SF311">
    <property type="entry name" value="SMALL AUXIN-UP RNA"/>
    <property type="match status" value="1"/>
</dbReference>